<keyword evidence="2" id="KW-0732">Signal</keyword>
<organism evidence="3 4">
    <name type="scientific">Phreatobacter stygius</name>
    <dbReference type="NCBI Taxonomy" id="1940610"/>
    <lineage>
        <taxon>Bacteria</taxon>
        <taxon>Pseudomonadati</taxon>
        <taxon>Pseudomonadota</taxon>
        <taxon>Alphaproteobacteria</taxon>
        <taxon>Hyphomicrobiales</taxon>
        <taxon>Phreatobacteraceae</taxon>
        <taxon>Phreatobacter</taxon>
    </lineage>
</organism>
<evidence type="ECO:0000256" key="1">
    <source>
        <dbReference type="SAM" id="Phobius"/>
    </source>
</evidence>
<dbReference type="AlphaFoldDB" id="A0A4D7B522"/>
<dbReference type="Proteomes" id="UP000298781">
    <property type="component" value="Chromosome"/>
</dbReference>
<gene>
    <name evidence="3" type="ORF">E8M01_18950</name>
</gene>
<feature type="transmembrane region" description="Helical" evidence="1">
    <location>
        <begin position="30"/>
        <end position="49"/>
    </location>
</feature>
<feature type="chain" id="PRO_5020898584" evidence="2">
    <location>
        <begin position="21"/>
        <end position="86"/>
    </location>
</feature>
<protein>
    <submittedName>
        <fullName evidence="3">Uncharacterized protein</fullName>
    </submittedName>
</protein>
<dbReference type="RefSeq" id="WP_136961549.1">
    <property type="nucleotide sequence ID" value="NZ_CP039690.1"/>
</dbReference>
<keyword evidence="1" id="KW-1133">Transmembrane helix</keyword>
<accession>A0A4D7B522</accession>
<dbReference type="KEGG" id="pstg:E8M01_18950"/>
<keyword evidence="1" id="KW-0812">Transmembrane</keyword>
<name>A0A4D7B522_9HYPH</name>
<feature type="signal peptide" evidence="2">
    <location>
        <begin position="1"/>
        <end position="20"/>
    </location>
</feature>
<keyword evidence="4" id="KW-1185">Reference proteome</keyword>
<dbReference type="EMBL" id="CP039690">
    <property type="protein sequence ID" value="QCI66103.1"/>
    <property type="molecule type" value="Genomic_DNA"/>
</dbReference>
<sequence length="86" mass="9042">MTRFKTLAIAAVAATTLSLATAPKAEARYFPWGAVAAGAIVGGAALAIAGSRAHAEPVYGYGDCYTVRRWVDTPYGPALRRVRVCE</sequence>
<evidence type="ECO:0000313" key="3">
    <source>
        <dbReference type="EMBL" id="QCI66103.1"/>
    </source>
</evidence>
<reference evidence="3 4" key="1">
    <citation type="submission" date="2019-04" db="EMBL/GenBank/DDBJ databases">
        <title>Phreatobacter aquaticus sp. nov.</title>
        <authorList>
            <person name="Choi A."/>
        </authorList>
    </citation>
    <scope>NUCLEOTIDE SEQUENCE [LARGE SCALE GENOMIC DNA]</scope>
    <source>
        <strain evidence="3 4">KCTC 52518</strain>
    </source>
</reference>
<evidence type="ECO:0000256" key="2">
    <source>
        <dbReference type="SAM" id="SignalP"/>
    </source>
</evidence>
<evidence type="ECO:0000313" key="4">
    <source>
        <dbReference type="Proteomes" id="UP000298781"/>
    </source>
</evidence>
<dbReference type="OrthoDB" id="8141559at2"/>
<keyword evidence="1" id="KW-0472">Membrane</keyword>
<proteinExistence type="predicted"/>